<dbReference type="InterPro" id="IPR044998">
    <property type="entry name" value="Timeless"/>
</dbReference>
<dbReference type="Pfam" id="PF04821">
    <property type="entry name" value="TIMELESS"/>
    <property type="match status" value="1"/>
</dbReference>
<feature type="compositionally biased region" description="Basic residues" evidence="4">
    <location>
        <begin position="1039"/>
        <end position="1051"/>
    </location>
</feature>
<evidence type="ECO:0000256" key="4">
    <source>
        <dbReference type="SAM" id="MobiDB-lite"/>
    </source>
</evidence>
<dbReference type="HOGENOM" id="CLU_008120_0_0_1"/>
<reference evidence="7" key="1">
    <citation type="journal article" date="2013" name="Science">
        <title>The Amborella genome and the evolution of flowering plants.</title>
        <authorList>
            <consortium name="Amborella Genome Project"/>
        </authorList>
    </citation>
    <scope>NUCLEOTIDE SEQUENCE [LARGE SCALE GENOMIC DNA]</scope>
</reference>
<gene>
    <name evidence="6" type="ORF">AMTR_s00053p00055250</name>
</gene>
<keyword evidence="7" id="KW-1185">Reference proteome</keyword>
<feature type="compositionally biased region" description="Polar residues" evidence="4">
    <location>
        <begin position="240"/>
        <end position="255"/>
    </location>
</feature>
<feature type="region of interest" description="Disordered" evidence="4">
    <location>
        <begin position="240"/>
        <end position="262"/>
    </location>
</feature>
<dbReference type="GO" id="GO:0031298">
    <property type="term" value="C:replication fork protection complex"/>
    <property type="evidence" value="ECO:0000318"/>
    <property type="project" value="GO_Central"/>
</dbReference>
<name>W1PAQ7_AMBTC</name>
<dbReference type="GO" id="GO:0006281">
    <property type="term" value="P:DNA repair"/>
    <property type="evidence" value="ECO:0000318"/>
    <property type="project" value="GO_Central"/>
</dbReference>
<dbReference type="GO" id="GO:0000076">
    <property type="term" value="P:DNA replication checkpoint signaling"/>
    <property type="evidence" value="ECO:0000318"/>
    <property type="project" value="GO_Central"/>
</dbReference>
<sequence>MQLEGLSLVCAGIECALVDEKNVPQGYDRRTYCLENLKDLQRFLRRDDPQTRDVFKLVSKWNIASNHLIPIIEHYQGDCELVINAVKVMVFLTMPIDPTSDDISGQMEYLWNIKVAVTRNDAIAVIVSLLEDPLEHLECEAFSEDDWKLVQLVLTLFRNLLSIHEISPQQQASGCTNQFLCLRDGFLEILFSENVMDLILVLTQHITDFHGYIHQDKLLLLEIYHYIFLHQKPQLVAKVSQKNQSKGETSPSSFRSIKEEEEKRRVTRSKNLIRHSLFSGTFVRLAVDGSKMLIKGNPVTVPVETLLEAHKVPRGPLKRIICDNGSSSASNENVLWLLHNFANQFLSRGYNVLMESIREDIEKEHHAIQNSDVVIFFQVVQFLMAFQRHKYANSKVMMKATPSKNLPISHAADAREFYGDICGPIAATMNEAMFALVMSKWHYSFDGVKETNNWKFLAVTGSLMKEMIRVLDLILKLFPEDYAKESQTARILLYKIFYDQTDQGITHFLLNLIRGFDTHKQPKSDLADLVEMVHYVLCLMENLQARGCLRVSKKARKQTMKRKLANKESRKNEGLMKEHAELPSASGDMNPEIRESILDPLINVADPNDESLSSIISDGIKVNGSMPSPTGDHGVVLPTTEQPANDLAKDGAQICSDVPNHQTCGIDGYSEDDTLDDMVEVDLEVPKLVATFADNTVVQNLCWLLKFYRSNSLSTNHYIICLLRRISDDLELFPMFFQLSLLCIFYDILVEQQTSGSKDHKNIVSFLTKLVTKLFMKLKSRPLLFVEILFWKTRKECNDINAEFLSHEIENLMKEVNKWRNVSIDGENTNEEAGPVIGGERSYRKRVADCLGEDEMDFEISKGIKHPYEGGLQEEFKRSNDQDGPSWKNLEFTSVDQIADDLIYNEGKKSSEHGGVPKRRKRLVFDNDKEDIIRDVYENHPRKRIHAFSKEQELMITYLFEQFKEHKKCSHLIATALNDKGMYSASQISRKLRQLGLCVPQRKGPSRGAQPSVHEPVKDVDAVDRELESEEETLAAIRNRSRRKNNNNRKHVQVEGAKTAGVEGRNKIGFTEDFESDDETLKTILEKKSNNNRKHVQVEGAITAEVQGRSKIGFTGDSDSNDETLKTILERKNNNNRKHVQVEGAITAEVQGRSKIGFTKDSESEDETLKTILEKKIRRSSKKVKNDHLSLVQVPVTVTHSNISGASQHAVDWDIHAKEDDELKLASFGRQDIQRIKSQYQLTGNEVMMDGMAAMEKAKDMAVGEMESSLLASSQLLPDDNMVDDLGIEDDNVETVVSDVRPKRKMIIYDDDDAE</sequence>
<dbReference type="OMA" id="LTRNVAM"/>
<dbReference type="STRING" id="13333.W1PAQ7"/>
<dbReference type="eggNOG" id="KOG1974">
    <property type="taxonomic scope" value="Eukaryota"/>
</dbReference>
<dbReference type="InterPro" id="IPR006906">
    <property type="entry name" value="Timeless_N"/>
</dbReference>
<feature type="region of interest" description="Disordered" evidence="4">
    <location>
        <begin position="1039"/>
        <end position="1060"/>
    </location>
</feature>
<dbReference type="PANTHER" id="PTHR22940">
    <property type="entry name" value="TIMEOUT/TIMELESS-2"/>
    <property type="match status" value="1"/>
</dbReference>
<dbReference type="GO" id="GO:0043111">
    <property type="term" value="P:replication fork arrest"/>
    <property type="evidence" value="ECO:0000318"/>
    <property type="project" value="GO_Central"/>
</dbReference>
<evidence type="ECO:0000256" key="3">
    <source>
        <dbReference type="ARBA" id="ARBA00023306"/>
    </source>
</evidence>
<evidence type="ECO:0000259" key="5">
    <source>
        <dbReference type="Pfam" id="PF04821"/>
    </source>
</evidence>
<evidence type="ECO:0000256" key="1">
    <source>
        <dbReference type="ARBA" id="ARBA00004123"/>
    </source>
</evidence>
<protein>
    <recommendedName>
        <fullName evidence="5">Timeless N-terminal domain-containing protein</fullName>
    </recommendedName>
</protein>
<feature type="region of interest" description="Disordered" evidence="4">
    <location>
        <begin position="559"/>
        <end position="590"/>
    </location>
</feature>
<comment type="subcellular location">
    <subcellularLocation>
        <location evidence="1">Nucleus</location>
    </subcellularLocation>
</comment>
<dbReference type="PANTHER" id="PTHR22940:SF4">
    <property type="entry name" value="PROTEIN TIMELESS HOMOLOG"/>
    <property type="match status" value="1"/>
</dbReference>
<keyword evidence="3" id="KW-0131">Cell cycle</keyword>
<organism evidence="6 7">
    <name type="scientific">Amborella trichopoda</name>
    <dbReference type="NCBI Taxonomy" id="13333"/>
    <lineage>
        <taxon>Eukaryota</taxon>
        <taxon>Viridiplantae</taxon>
        <taxon>Streptophyta</taxon>
        <taxon>Embryophyta</taxon>
        <taxon>Tracheophyta</taxon>
        <taxon>Spermatophyta</taxon>
        <taxon>Magnoliopsida</taxon>
        <taxon>Amborellales</taxon>
        <taxon>Amborellaceae</taxon>
        <taxon>Amborella</taxon>
    </lineage>
</organism>
<proteinExistence type="predicted"/>
<evidence type="ECO:0000313" key="7">
    <source>
        <dbReference type="Proteomes" id="UP000017836"/>
    </source>
</evidence>
<dbReference type="Proteomes" id="UP000017836">
    <property type="component" value="Unassembled WGS sequence"/>
</dbReference>
<keyword evidence="2" id="KW-0539">Nucleus</keyword>
<accession>W1PAQ7</accession>
<evidence type="ECO:0000256" key="2">
    <source>
        <dbReference type="ARBA" id="ARBA00023242"/>
    </source>
</evidence>
<dbReference type="GO" id="GO:0003677">
    <property type="term" value="F:DNA binding"/>
    <property type="evidence" value="ECO:0000318"/>
    <property type="project" value="GO_Central"/>
</dbReference>
<dbReference type="EMBL" id="KI394012">
    <property type="protein sequence ID" value="ERN05033.1"/>
    <property type="molecule type" value="Genomic_DNA"/>
</dbReference>
<feature type="compositionally biased region" description="Basic and acidic residues" evidence="4">
    <location>
        <begin position="565"/>
        <end position="581"/>
    </location>
</feature>
<feature type="domain" description="Timeless N-terminal" evidence="5">
    <location>
        <begin position="27"/>
        <end position="283"/>
    </location>
</feature>
<evidence type="ECO:0000313" key="6">
    <source>
        <dbReference type="EMBL" id="ERN05033.1"/>
    </source>
</evidence>
<dbReference type="Gramene" id="ERN05033">
    <property type="protein sequence ID" value="ERN05033"/>
    <property type="gene ID" value="AMTR_s00053p00055250"/>
</dbReference>